<evidence type="ECO:0000313" key="2">
    <source>
        <dbReference type="Proteomes" id="UP000030300"/>
    </source>
</evidence>
<dbReference type="eggNOG" id="COG2214">
    <property type="taxonomic scope" value="Bacteria"/>
</dbReference>
<dbReference type="Proteomes" id="UP000030300">
    <property type="component" value="Chromosome"/>
</dbReference>
<dbReference type="AlphaFoldDB" id="A0A0A1DK74"/>
<protein>
    <submittedName>
        <fullName evidence="1">Heat shock DnaJ-like protein</fullName>
    </submittedName>
</protein>
<name>A0A0A1DK74_NOCSI</name>
<accession>A0A0A1DK74</accession>
<keyword evidence="1" id="KW-0346">Stress response</keyword>
<evidence type="ECO:0000313" key="1">
    <source>
        <dbReference type="EMBL" id="AIY17754.1"/>
    </source>
</evidence>
<reference evidence="1 2" key="1">
    <citation type="journal article" date="2015" name="Genome Announc.">
        <title>Complete Genome Sequence of Steroid-Transforming Nocardioides simplex VKM Ac-2033D.</title>
        <authorList>
            <person name="Shtratnikova V.Y."/>
            <person name="Schelkunov M.I."/>
            <person name="Pekov Y.A."/>
            <person name="Fokina V.V."/>
            <person name="Logacheva M.D."/>
            <person name="Sokolov S.L."/>
            <person name="Bragin E.Y."/>
            <person name="Ashapkin V.V."/>
            <person name="Donova M.V."/>
        </authorList>
    </citation>
    <scope>NUCLEOTIDE SEQUENCE [LARGE SCALE GENOMIC DNA]</scope>
    <source>
        <strain evidence="1 2">VKM Ac-2033D</strain>
    </source>
</reference>
<organism evidence="1 2">
    <name type="scientific">Nocardioides simplex</name>
    <name type="common">Arthrobacter simplex</name>
    <dbReference type="NCBI Taxonomy" id="2045"/>
    <lineage>
        <taxon>Bacteria</taxon>
        <taxon>Bacillati</taxon>
        <taxon>Actinomycetota</taxon>
        <taxon>Actinomycetes</taxon>
        <taxon>Propionibacteriales</taxon>
        <taxon>Nocardioidaceae</taxon>
        <taxon>Pimelobacter</taxon>
    </lineage>
</organism>
<dbReference type="EMBL" id="CP009896">
    <property type="protein sequence ID" value="AIY17754.1"/>
    <property type="molecule type" value="Genomic_DNA"/>
</dbReference>
<proteinExistence type="predicted"/>
<dbReference type="HOGENOM" id="CLU_1179244_0_0_11"/>
<dbReference type="KEGG" id="psim:KR76_15075"/>
<keyword evidence="2" id="KW-1185">Reference proteome</keyword>
<sequence>MKYTVRPISDRTAFTGQHEASRFTVTYSDVLDLLGRELDHLDAENVVVEVDVEERQIRLDGLLRSDAKAKSPGVRLAFDSNVGPLAYATDAFVRGPSWAYVGTGANRRRRDTMAHPWQHNLYAIAKGLEALRMVDRYGVTKRGEQYTGFKAIGAGTAMPASHMTRTEAAELLERIAIGNEGPLRDRTVRDILDDPAVAFEVRRAARKIAHPDRRGGDHTLWNQVEQAARVLGVAR</sequence>
<gene>
    <name evidence="1" type="ORF">KR76_15075</name>
</gene>
<dbReference type="OrthoDB" id="3831452at2"/>
<dbReference type="GeneID" id="96610174"/>
<dbReference type="RefSeq" id="WP_038679408.1">
    <property type="nucleotide sequence ID" value="NZ_BJMC01000009.1"/>
</dbReference>
<dbReference type="STRING" id="2045.KR76_15075"/>